<sequence length="392" mass="45384">MIVLDDILTGKKISQVLDRTIDSIEAGKREIFEISETIRDECQKLNNEIKELKEKIKDKIKEINKIEIEEMKSRNKLAEVSKNFITYSEKDIKNSYEIANNYRIKLMITRKEEKDLIHQRNSLEMKLKTNYNNLKRAEKVTAQIGVALKYLNENANKVSKTVDNLNKKQLLGIKIIKAQEEERQRVARDVHDGPAQMLANLILKTEITEKMINIDNEKAVEELRDLKSIVRTSLKDVRKIIYDLRPMSLDDLGLIPTIKRYSEFFYEETQIEVNIKVLAMEEELDVYRNLTIFRIVQEALNNVKKHSEATQVLILIESNTKSFNLVIKDNGKGFDLDKVDTTSNDINCGYGIMGIKERAILLDAILDIKSEKDKGTKITLTIPMNREGESYE</sequence>
<evidence type="ECO:0000256" key="3">
    <source>
        <dbReference type="ARBA" id="ARBA00022679"/>
    </source>
</evidence>
<evidence type="ECO:0000259" key="7">
    <source>
        <dbReference type="PROSITE" id="PS50109"/>
    </source>
</evidence>
<feature type="coiled-coil region" evidence="6">
    <location>
        <begin position="35"/>
        <end position="69"/>
    </location>
</feature>
<dbReference type="PROSITE" id="PS50109">
    <property type="entry name" value="HIS_KIN"/>
    <property type="match status" value="1"/>
</dbReference>
<dbReference type="GO" id="GO:0016020">
    <property type="term" value="C:membrane"/>
    <property type="evidence" value="ECO:0007669"/>
    <property type="project" value="InterPro"/>
</dbReference>
<dbReference type="EMBL" id="QXXA01000004">
    <property type="protein sequence ID" value="NBI05802.1"/>
    <property type="molecule type" value="Genomic_DNA"/>
</dbReference>
<keyword evidence="4 8" id="KW-0418">Kinase</keyword>
<dbReference type="InterPro" id="IPR005467">
    <property type="entry name" value="His_kinase_dom"/>
</dbReference>
<keyword evidence="3" id="KW-0808">Transferase</keyword>
<evidence type="ECO:0000256" key="2">
    <source>
        <dbReference type="ARBA" id="ARBA00012438"/>
    </source>
</evidence>
<keyword evidence="5" id="KW-0902">Two-component regulatory system</keyword>
<gene>
    <name evidence="8" type="ORF">D3Z33_02895</name>
</gene>
<dbReference type="PIRSF" id="PIRSF003169">
    <property type="entry name" value="STHK_DegS"/>
    <property type="match status" value="1"/>
</dbReference>
<dbReference type="CDD" id="cd16917">
    <property type="entry name" value="HATPase_UhpB-NarQ-NarX-like"/>
    <property type="match status" value="1"/>
</dbReference>
<evidence type="ECO:0000256" key="5">
    <source>
        <dbReference type="ARBA" id="ARBA00023012"/>
    </source>
</evidence>
<keyword evidence="6" id="KW-0175">Coiled coil</keyword>
<dbReference type="SUPFAM" id="SSF55874">
    <property type="entry name" value="ATPase domain of HSP90 chaperone/DNA topoisomerase II/histidine kinase"/>
    <property type="match status" value="1"/>
</dbReference>
<dbReference type="AlphaFoldDB" id="A0A845QXC3"/>
<dbReference type="RefSeq" id="WP_160196293.1">
    <property type="nucleotide sequence ID" value="NZ_QXXA01000004.1"/>
</dbReference>
<dbReference type="OrthoDB" id="9781904at2"/>
<comment type="catalytic activity">
    <reaction evidence="1">
        <text>ATP + protein L-histidine = ADP + protein N-phospho-L-histidine.</text>
        <dbReference type="EC" id="2.7.13.3"/>
    </reaction>
</comment>
<dbReference type="InterPro" id="IPR008595">
    <property type="entry name" value="DegS"/>
</dbReference>
<protein>
    <recommendedName>
        <fullName evidence="2">histidine kinase</fullName>
        <ecNumber evidence="2">2.7.13.3</ecNumber>
    </recommendedName>
</protein>
<evidence type="ECO:0000313" key="9">
    <source>
        <dbReference type="Proteomes" id="UP000467132"/>
    </source>
</evidence>
<dbReference type="Proteomes" id="UP000467132">
    <property type="component" value="Unassembled WGS sequence"/>
</dbReference>
<dbReference type="GO" id="GO:0000155">
    <property type="term" value="F:phosphorelay sensor kinase activity"/>
    <property type="evidence" value="ECO:0007669"/>
    <property type="project" value="InterPro"/>
</dbReference>
<dbReference type="EC" id="2.7.13.3" evidence="2"/>
<accession>A0A845QXC3</accession>
<dbReference type="PANTHER" id="PTHR24421">
    <property type="entry name" value="NITRATE/NITRITE SENSOR PROTEIN NARX-RELATED"/>
    <property type="match status" value="1"/>
</dbReference>
<feature type="domain" description="Histidine kinase" evidence="7">
    <location>
        <begin position="185"/>
        <end position="386"/>
    </location>
</feature>
<reference evidence="8 9" key="1">
    <citation type="submission" date="2018-08" db="EMBL/GenBank/DDBJ databases">
        <title>Murine metabolic-syndrome-specific gut microbial biobank.</title>
        <authorList>
            <person name="Liu C."/>
        </authorList>
    </citation>
    <scope>NUCLEOTIDE SEQUENCE [LARGE SCALE GENOMIC DNA]</scope>
    <source>
        <strain evidence="8 9">583</strain>
    </source>
</reference>
<dbReference type="Gene3D" id="1.20.5.1930">
    <property type="match status" value="1"/>
</dbReference>
<organism evidence="8 9">
    <name type="scientific">Senegalia massiliensis</name>
    <dbReference type="NCBI Taxonomy" id="1720316"/>
    <lineage>
        <taxon>Bacteria</taxon>
        <taxon>Bacillati</taxon>
        <taxon>Bacillota</taxon>
        <taxon>Clostridia</taxon>
        <taxon>Eubacteriales</taxon>
        <taxon>Clostridiaceae</taxon>
        <taxon>Senegalia</taxon>
    </lineage>
</organism>
<evidence type="ECO:0000256" key="4">
    <source>
        <dbReference type="ARBA" id="ARBA00022777"/>
    </source>
</evidence>
<keyword evidence="9" id="KW-1185">Reference proteome</keyword>
<dbReference type="InterPro" id="IPR036890">
    <property type="entry name" value="HATPase_C_sf"/>
</dbReference>
<dbReference type="InterPro" id="IPR050482">
    <property type="entry name" value="Sensor_HK_TwoCompSys"/>
</dbReference>
<dbReference type="PANTHER" id="PTHR24421:SF55">
    <property type="entry name" value="SENSOR HISTIDINE KINASE YDFH"/>
    <property type="match status" value="1"/>
</dbReference>
<evidence type="ECO:0000313" key="8">
    <source>
        <dbReference type="EMBL" id="NBI05802.1"/>
    </source>
</evidence>
<dbReference type="InterPro" id="IPR003594">
    <property type="entry name" value="HATPase_dom"/>
</dbReference>
<dbReference type="Gene3D" id="3.30.565.10">
    <property type="entry name" value="Histidine kinase-like ATPase, C-terminal domain"/>
    <property type="match status" value="1"/>
</dbReference>
<evidence type="ECO:0000256" key="6">
    <source>
        <dbReference type="SAM" id="Coils"/>
    </source>
</evidence>
<dbReference type="Pfam" id="PF05384">
    <property type="entry name" value="DegS"/>
    <property type="match status" value="1"/>
</dbReference>
<dbReference type="InterPro" id="IPR011712">
    <property type="entry name" value="Sig_transdc_His_kin_sub3_dim/P"/>
</dbReference>
<dbReference type="Pfam" id="PF07730">
    <property type="entry name" value="HisKA_3"/>
    <property type="match status" value="1"/>
</dbReference>
<proteinExistence type="predicted"/>
<comment type="caution">
    <text evidence="8">The sequence shown here is derived from an EMBL/GenBank/DDBJ whole genome shotgun (WGS) entry which is preliminary data.</text>
</comment>
<dbReference type="InterPro" id="IPR016381">
    <property type="entry name" value="Sig_transdc_His_kinase_DegS"/>
</dbReference>
<dbReference type="Pfam" id="PF02518">
    <property type="entry name" value="HATPase_c"/>
    <property type="match status" value="1"/>
</dbReference>
<name>A0A845QXC3_9CLOT</name>
<evidence type="ECO:0000256" key="1">
    <source>
        <dbReference type="ARBA" id="ARBA00000085"/>
    </source>
</evidence>
<dbReference type="GO" id="GO:0046983">
    <property type="term" value="F:protein dimerization activity"/>
    <property type="evidence" value="ECO:0007669"/>
    <property type="project" value="InterPro"/>
</dbReference>